<evidence type="ECO:0000256" key="4">
    <source>
        <dbReference type="ARBA" id="ARBA00022692"/>
    </source>
</evidence>
<feature type="transmembrane region" description="Helical" evidence="7">
    <location>
        <begin position="83"/>
        <end position="103"/>
    </location>
</feature>
<keyword evidence="2" id="KW-0813">Transport</keyword>
<keyword evidence="6 7" id="KW-0472">Membrane</keyword>
<feature type="transmembrane region" description="Helical" evidence="7">
    <location>
        <begin position="109"/>
        <end position="125"/>
    </location>
</feature>
<dbReference type="Gene3D" id="1.20.1250.20">
    <property type="entry name" value="MFS general substrate transporter like domains"/>
    <property type="match status" value="1"/>
</dbReference>
<evidence type="ECO:0000313" key="8">
    <source>
        <dbReference type="EMBL" id="KAA9157975.1"/>
    </source>
</evidence>
<dbReference type="PANTHER" id="PTHR23513">
    <property type="entry name" value="INTEGRAL MEMBRANE EFFLUX PROTEIN-RELATED"/>
    <property type="match status" value="1"/>
</dbReference>
<evidence type="ECO:0000256" key="2">
    <source>
        <dbReference type="ARBA" id="ARBA00022448"/>
    </source>
</evidence>
<evidence type="ECO:0000313" key="9">
    <source>
        <dbReference type="Proteomes" id="UP000319769"/>
    </source>
</evidence>
<feature type="transmembrane region" description="Helical" evidence="7">
    <location>
        <begin position="291"/>
        <end position="308"/>
    </location>
</feature>
<feature type="transmembrane region" description="Helical" evidence="7">
    <location>
        <begin position="230"/>
        <end position="251"/>
    </location>
</feature>
<keyword evidence="4 7" id="KW-0812">Transmembrane</keyword>
<dbReference type="AlphaFoldDB" id="A0A5N0UXV3"/>
<feature type="transmembrane region" description="Helical" evidence="7">
    <location>
        <begin position="376"/>
        <end position="395"/>
    </location>
</feature>
<reference evidence="8" key="1">
    <citation type="submission" date="2019-09" db="EMBL/GenBank/DDBJ databases">
        <authorList>
            <person name="Teo W.F.A."/>
            <person name="Duangmal K."/>
        </authorList>
    </citation>
    <scope>NUCLEOTIDE SEQUENCE [LARGE SCALE GENOMIC DNA]</scope>
    <source>
        <strain evidence="8">K81G1</strain>
    </source>
</reference>
<dbReference type="SUPFAM" id="SSF103473">
    <property type="entry name" value="MFS general substrate transporter"/>
    <property type="match status" value="1"/>
</dbReference>
<evidence type="ECO:0000256" key="5">
    <source>
        <dbReference type="ARBA" id="ARBA00022989"/>
    </source>
</evidence>
<dbReference type="Pfam" id="PF05977">
    <property type="entry name" value="MFS_3"/>
    <property type="match status" value="1"/>
</dbReference>
<feature type="transmembrane region" description="Helical" evidence="7">
    <location>
        <begin position="348"/>
        <end position="370"/>
    </location>
</feature>
<name>A0A5N0UXV3_9PSEU</name>
<comment type="caution">
    <text evidence="8">The sequence shown here is derived from an EMBL/GenBank/DDBJ whole genome shotgun (WGS) entry which is preliminary data.</text>
</comment>
<dbReference type="PANTHER" id="PTHR23513:SF11">
    <property type="entry name" value="STAPHYLOFERRIN A TRANSPORTER"/>
    <property type="match status" value="1"/>
</dbReference>
<keyword evidence="3" id="KW-1003">Cell membrane</keyword>
<comment type="subcellular location">
    <subcellularLocation>
        <location evidence="1">Cell membrane</location>
        <topology evidence="1">Multi-pass membrane protein</topology>
    </subcellularLocation>
</comment>
<evidence type="ECO:0000256" key="3">
    <source>
        <dbReference type="ARBA" id="ARBA00022475"/>
    </source>
</evidence>
<protein>
    <submittedName>
        <fullName evidence="8">MFS transporter</fullName>
    </submittedName>
</protein>
<evidence type="ECO:0000256" key="1">
    <source>
        <dbReference type="ARBA" id="ARBA00004651"/>
    </source>
</evidence>
<evidence type="ECO:0000256" key="6">
    <source>
        <dbReference type="ARBA" id="ARBA00023136"/>
    </source>
</evidence>
<evidence type="ECO:0000256" key="7">
    <source>
        <dbReference type="SAM" id="Phobius"/>
    </source>
</evidence>
<dbReference type="EMBL" id="VMNW02000038">
    <property type="protein sequence ID" value="KAA9157975.1"/>
    <property type="molecule type" value="Genomic_DNA"/>
</dbReference>
<dbReference type="InterPro" id="IPR010290">
    <property type="entry name" value="TM_effector"/>
</dbReference>
<keyword evidence="5 7" id="KW-1133">Transmembrane helix</keyword>
<feature type="transmembrane region" description="Helical" evidence="7">
    <location>
        <begin position="263"/>
        <end position="284"/>
    </location>
</feature>
<accession>A0A5N0UXV3</accession>
<proteinExistence type="predicted"/>
<keyword evidence="9" id="KW-1185">Reference proteome</keyword>
<sequence length="402" mass="42448">MRRFSPRSTFAALTVRNYRLFATGQVISVTGTWMQKMAQSWLVLELTNSGLVLGLTTAAQQLPSLLFTPVAGLFTDRTDRRKLLLWAQVASIAPALALGALAWTHHATTWLIIVLAFVLGCIDAVEKPSRMTFAMDVVGRRHLANAVMLNGIVQNSGKVVGPAVAGALIATVGLPDTFFLNAVSFLPVIAGLMMMRRDELHPTEPAPRRKGQLREGFAYAWNNRALRGPLLLMTVSGTLAYNFPVVLPLLAKDTFTGGPELAGSLFTAMGVGAIVGGLSVAGVTTVTQGRLARSGLLFAGLLAASFLAPNTLTALLAMCLLGATSVTFRAVATTLVQLTSDPAMRGRVISLLLVALNGTTPIGAPVIGWVGEHWGARAALLVGAVATAAAALFLLRRTDRVT</sequence>
<dbReference type="InterPro" id="IPR036259">
    <property type="entry name" value="MFS_trans_sf"/>
</dbReference>
<feature type="transmembrane region" description="Helical" evidence="7">
    <location>
        <begin position="314"/>
        <end position="336"/>
    </location>
</feature>
<dbReference type="CDD" id="cd06173">
    <property type="entry name" value="MFS_MefA_like"/>
    <property type="match status" value="1"/>
</dbReference>
<dbReference type="OrthoDB" id="9775268at2"/>
<gene>
    <name evidence="8" type="ORF">FPZ12_023820</name>
</gene>
<dbReference type="GO" id="GO:0005886">
    <property type="term" value="C:plasma membrane"/>
    <property type="evidence" value="ECO:0007669"/>
    <property type="project" value="UniProtKB-SubCell"/>
</dbReference>
<dbReference type="Proteomes" id="UP000319769">
    <property type="component" value="Unassembled WGS sequence"/>
</dbReference>
<organism evidence="8 9">
    <name type="scientific">Amycolatopsis acidicola</name>
    <dbReference type="NCBI Taxonomy" id="2596893"/>
    <lineage>
        <taxon>Bacteria</taxon>
        <taxon>Bacillati</taxon>
        <taxon>Actinomycetota</taxon>
        <taxon>Actinomycetes</taxon>
        <taxon>Pseudonocardiales</taxon>
        <taxon>Pseudonocardiaceae</taxon>
        <taxon>Amycolatopsis</taxon>
    </lineage>
</organism>